<dbReference type="GO" id="GO:0005789">
    <property type="term" value="C:endoplasmic reticulum membrane"/>
    <property type="evidence" value="ECO:0007669"/>
    <property type="project" value="UniProtKB-SubCell"/>
</dbReference>
<evidence type="ECO:0000256" key="4">
    <source>
        <dbReference type="ARBA" id="ARBA00023136"/>
    </source>
</evidence>
<sequence length="450" mass="50884">MGMERSLNHFHGMSPLRMLLFTVFTTHCITNSANATNVPSQVIELNDKFLQVKQEGMWFVEFYAPWCAHCKRLMPIWEHVGHALADRSSLVKVAKLDCTRYTTAASALNIRGYPTIIFFRNGQEMVYEGERKKEAMLDFAIKAAGPVVGVIESTAQISQLRHSTKEPFFVFVGWTDEMETLPLYIEYKSVADRLFFASSFHRVRGELLPQTVQLEHTPSVIVFKDDTFAIFNPERGGNLSDWIAAERWSLMPLITANNVKDVGATRLLVLSVINMIERRNMSTLVGRFNSMMMKAASTVRAEERLSSIYQFGWLDGNEMANSIVLGTVNQPEVLVFNVSSYEYYLSGDASTEVTEKSVVSFLERIVAGDVQPMGGRSISQRIKRIIYEVSTNVYEMFRAQPLLTVCLFGVPLAFLSLITYCICSTDFTVDRDEVFPDEEDDETDLSGYAP</sequence>
<comment type="function">
    <text evidence="5">Probable disulfide isomerase, which participates in the folding of proteins containing disulfide bonds. May act as a dithiol oxidase. Acts as a regulator of endoplasmic reticulum-mitochondria contact sites via its ability to regulate redox signals.</text>
</comment>
<gene>
    <name evidence="9" type="ORF">TCNE_LOCUS15820</name>
</gene>
<evidence type="ECO:0000313" key="9">
    <source>
        <dbReference type="EMBL" id="VDM47141.1"/>
    </source>
</evidence>
<dbReference type="Proteomes" id="UP000050794">
    <property type="component" value="Unassembled WGS sequence"/>
</dbReference>
<dbReference type="Pfam" id="PF00085">
    <property type="entry name" value="Thioredoxin"/>
    <property type="match status" value="1"/>
</dbReference>
<feature type="chain" id="PRO_5044553611" evidence="7">
    <location>
        <begin position="36"/>
        <end position="450"/>
    </location>
</feature>
<evidence type="ECO:0000256" key="5">
    <source>
        <dbReference type="ARBA" id="ARBA00045246"/>
    </source>
</evidence>
<accession>A0A183V500</accession>
<dbReference type="PANTHER" id="PTHR46426">
    <property type="entry name" value="PROTEIN DISULFIDE-ISOMERASE TMX3"/>
    <property type="match status" value="1"/>
</dbReference>
<dbReference type="EMBL" id="UYWY01023116">
    <property type="protein sequence ID" value="VDM47141.1"/>
    <property type="molecule type" value="Genomic_DNA"/>
</dbReference>
<evidence type="ECO:0000313" key="11">
    <source>
        <dbReference type="WBParaSite" id="TCNE_0001582101-mRNA-1"/>
    </source>
</evidence>
<organism evidence="10 11">
    <name type="scientific">Toxocara canis</name>
    <name type="common">Canine roundworm</name>
    <dbReference type="NCBI Taxonomy" id="6265"/>
    <lineage>
        <taxon>Eukaryota</taxon>
        <taxon>Metazoa</taxon>
        <taxon>Ecdysozoa</taxon>
        <taxon>Nematoda</taxon>
        <taxon>Chromadorea</taxon>
        <taxon>Rhabditida</taxon>
        <taxon>Spirurina</taxon>
        <taxon>Ascaridomorpha</taxon>
        <taxon>Ascaridoidea</taxon>
        <taxon>Toxocaridae</taxon>
        <taxon>Toxocara</taxon>
    </lineage>
</organism>
<dbReference type="InterPro" id="IPR013766">
    <property type="entry name" value="Thioredoxin_domain"/>
</dbReference>
<dbReference type="InterPro" id="IPR036249">
    <property type="entry name" value="Thioredoxin-like_sf"/>
</dbReference>
<evidence type="ECO:0000313" key="10">
    <source>
        <dbReference type="Proteomes" id="UP000050794"/>
    </source>
</evidence>
<evidence type="ECO:0000256" key="3">
    <source>
        <dbReference type="ARBA" id="ARBA00022989"/>
    </source>
</evidence>
<evidence type="ECO:0000256" key="2">
    <source>
        <dbReference type="ARBA" id="ARBA00022692"/>
    </source>
</evidence>
<dbReference type="PRINTS" id="PR00421">
    <property type="entry name" value="THIOREDOXIN"/>
</dbReference>
<proteinExistence type="predicted"/>
<keyword evidence="7" id="KW-0732">Signal</keyword>
<feature type="transmembrane region" description="Helical" evidence="6">
    <location>
        <begin position="402"/>
        <end position="423"/>
    </location>
</feature>
<dbReference type="AlphaFoldDB" id="A0A183V500"/>
<keyword evidence="2 6" id="KW-0812">Transmembrane</keyword>
<feature type="signal peptide" evidence="7">
    <location>
        <begin position="1"/>
        <end position="35"/>
    </location>
</feature>
<feature type="domain" description="Thioredoxin" evidence="8">
    <location>
        <begin position="32"/>
        <end position="146"/>
    </location>
</feature>
<keyword evidence="4 6" id="KW-0472">Membrane</keyword>
<keyword evidence="3 6" id="KW-1133">Transmembrane helix</keyword>
<evidence type="ECO:0000259" key="8">
    <source>
        <dbReference type="PROSITE" id="PS51352"/>
    </source>
</evidence>
<dbReference type="InterPro" id="IPR052250">
    <property type="entry name" value="PDI_TMX3"/>
</dbReference>
<reference evidence="11" key="1">
    <citation type="submission" date="2016-06" db="UniProtKB">
        <authorList>
            <consortium name="WormBaseParasite"/>
        </authorList>
    </citation>
    <scope>IDENTIFICATION</scope>
</reference>
<dbReference type="InterPro" id="IPR017937">
    <property type="entry name" value="Thioredoxin_CS"/>
</dbReference>
<name>A0A183V500_TOXCA</name>
<protein>
    <submittedName>
        <fullName evidence="11">Protein disulfide-isomerase TMX3</fullName>
    </submittedName>
</protein>
<dbReference type="SUPFAM" id="SSF52833">
    <property type="entry name" value="Thioredoxin-like"/>
    <property type="match status" value="1"/>
</dbReference>
<evidence type="ECO:0000256" key="1">
    <source>
        <dbReference type="ARBA" id="ARBA00004389"/>
    </source>
</evidence>
<evidence type="ECO:0000256" key="6">
    <source>
        <dbReference type="SAM" id="Phobius"/>
    </source>
</evidence>
<dbReference type="WBParaSite" id="TCNE_0001582101-mRNA-1">
    <property type="protein sequence ID" value="TCNE_0001582101-mRNA-1"/>
    <property type="gene ID" value="TCNE_0001582101"/>
</dbReference>
<reference evidence="9 10" key="2">
    <citation type="submission" date="2018-11" db="EMBL/GenBank/DDBJ databases">
        <authorList>
            <consortium name="Pathogen Informatics"/>
        </authorList>
    </citation>
    <scope>NUCLEOTIDE SEQUENCE [LARGE SCALE GENOMIC DNA]</scope>
</reference>
<dbReference type="Gene3D" id="3.40.30.10">
    <property type="entry name" value="Glutaredoxin"/>
    <property type="match status" value="1"/>
</dbReference>
<keyword evidence="10" id="KW-1185">Reference proteome</keyword>
<comment type="subcellular location">
    <subcellularLocation>
        <location evidence="1">Endoplasmic reticulum membrane</location>
        <topology evidence="1">Single-pass membrane protein</topology>
    </subcellularLocation>
</comment>
<dbReference type="PROSITE" id="PS00194">
    <property type="entry name" value="THIOREDOXIN_1"/>
    <property type="match status" value="1"/>
</dbReference>
<dbReference type="PROSITE" id="PS51352">
    <property type="entry name" value="THIOREDOXIN_2"/>
    <property type="match status" value="1"/>
</dbReference>
<dbReference type="PANTHER" id="PTHR46426:SF1">
    <property type="entry name" value="PROTEIN DISULFIDE-ISOMERASE TMX3"/>
    <property type="match status" value="1"/>
</dbReference>
<evidence type="ECO:0000256" key="7">
    <source>
        <dbReference type="SAM" id="SignalP"/>
    </source>
</evidence>